<name>A0A133VLD0_9EURY</name>
<evidence type="ECO:0000313" key="1">
    <source>
        <dbReference type="EMBL" id="KXB07244.1"/>
    </source>
</evidence>
<evidence type="ECO:0000313" key="2">
    <source>
        <dbReference type="Proteomes" id="UP000070263"/>
    </source>
</evidence>
<dbReference type="EMBL" id="LHYE01000012">
    <property type="protein sequence ID" value="KXB07244.1"/>
    <property type="molecule type" value="Genomic_DNA"/>
</dbReference>
<gene>
    <name evidence="1" type="ORF">AKJ51_01735</name>
</gene>
<keyword evidence="2" id="KW-1185">Reference proteome</keyword>
<reference evidence="1 2" key="1">
    <citation type="journal article" date="2016" name="Sci. Rep.">
        <title>Metabolic traits of an uncultured archaeal lineage -MSBL1- from brine pools of the Red Sea.</title>
        <authorList>
            <person name="Mwirichia R."/>
            <person name="Alam I."/>
            <person name="Rashid M."/>
            <person name="Vinu M."/>
            <person name="Ba-Alawi W."/>
            <person name="Anthony Kamau A."/>
            <person name="Kamanda Ngugi D."/>
            <person name="Goker M."/>
            <person name="Klenk H.P."/>
            <person name="Bajic V."/>
            <person name="Stingl U."/>
        </authorList>
    </citation>
    <scope>NUCLEOTIDE SEQUENCE [LARGE SCALE GENOMIC DNA]</scope>
    <source>
        <strain evidence="1">SCGC-AAA382A20</strain>
    </source>
</reference>
<comment type="caution">
    <text evidence="1">The sequence shown here is derived from an EMBL/GenBank/DDBJ whole genome shotgun (WGS) entry which is preliminary data.</text>
</comment>
<sequence length="88" mass="10053">MSQGEDLVPPILFHLYRRNLWGSSYTPKEKALSKLPKRLGGGGMAAIEGLIKRGLLIDHKEGKCVSLNTREKEEIMKVLKNNYPDYYF</sequence>
<dbReference type="Proteomes" id="UP000070263">
    <property type="component" value="Unassembled WGS sequence"/>
</dbReference>
<organism evidence="1 2">
    <name type="scientific">candidate division MSBL1 archaeon SCGC-AAA382A20</name>
    <dbReference type="NCBI Taxonomy" id="1698280"/>
    <lineage>
        <taxon>Archaea</taxon>
        <taxon>Methanobacteriati</taxon>
        <taxon>Methanobacteriota</taxon>
        <taxon>candidate division MSBL1</taxon>
    </lineage>
</organism>
<protein>
    <submittedName>
        <fullName evidence="1">Uncharacterized protein</fullName>
    </submittedName>
</protein>
<proteinExistence type="predicted"/>
<accession>A0A133VLD0</accession>
<dbReference type="AlphaFoldDB" id="A0A133VLD0"/>